<keyword evidence="4" id="KW-1003">Cell membrane</keyword>
<sequence length="255" mass="27739">MSTLAMLACWPISWMTLVGFVSLTVSDAYWGGHAFTIVAYVMWWIGAGWTLATLFFVFCVLISRRLLAQNPLPTLIVIPAVAVATLGAIGGLICSYSSGISGRLAVPVIIFSFFGVGMGIFMAIFLYTYLLHQQLTLGWPPPGKSVIIFLYIGPMGQSSAALQTLGSAAMTFGRFAEYHRGSFLTEIAAAPLNVACVLMAMLMSGMAVGWVVLAFCAFIREMLRRELRWSPEWNSIIFPTGTLTTSFLLFGVAMN</sequence>
<dbReference type="STRING" id="5098.A0A507QIB4"/>
<protein>
    <recommendedName>
        <fullName evidence="11">Sulfite efflux pump SSU1</fullName>
    </recommendedName>
</protein>
<dbReference type="EMBL" id="VIFY01000233">
    <property type="protein sequence ID" value="TQB68259.1"/>
    <property type="molecule type" value="Genomic_DNA"/>
</dbReference>
<dbReference type="Gene3D" id="1.50.10.150">
    <property type="entry name" value="Voltage-dependent anion channel"/>
    <property type="match status" value="1"/>
</dbReference>
<evidence type="ECO:0000256" key="5">
    <source>
        <dbReference type="ARBA" id="ARBA00022692"/>
    </source>
</evidence>
<dbReference type="Proteomes" id="UP000319663">
    <property type="component" value="Unassembled WGS sequence"/>
</dbReference>
<evidence type="ECO:0000313" key="9">
    <source>
        <dbReference type="EMBL" id="TQB68259.1"/>
    </source>
</evidence>
<feature type="transmembrane region" description="Helical" evidence="8">
    <location>
        <begin position="37"/>
        <end position="62"/>
    </location>
</feature>
<organism evidence="9 10">
    <name type="scientific">Monascus purpureus</name>
    <name type="common">Red mold</name>
    <name type="synonym">Monascus anka</name>
    <dbReference type="NCBI Taxonomy" id="5098"/>
    <lineage>
        <taxon>Eukaryota</taxon>
        <taxon>Fungi</taxon>
        <taxon>Dikarya</taxon>
        <taxon>Ascomycota</taxon>
        <taxon>Pezizomycotina</taxon>
        <taxon>Eurotiomycetes</taxon>
        <taxon>Eurotiomycetidae</taxon>
        <taxon>Eurotiales</taxon>
        <taxon>Aspergillaceae</taxon>
        <taxon>Monascus</taxon>
    </lineage>
</organism>
<comment type="subcellular location">
    <subcellularLocation>
        <location evidence="1">Cell membrane</location>
        <topology evidence="1">Multi-pass membrane protein</topology>
    </subcellularLocation>
</comment>
<dbReference type="Pfam" id="PF03595">
    <property type="entry name" value="SLAC1"/>
    <property type="match status" value="1"/>
</dbReference>
<dbReference type="InterPro" id="IPR051629">
    <property type="entry name" value="Sulfite_efflux_TDT"/>
</dbReference>
<evidence type="ECO:0000256" key="8">
    <source>
        <dbReference type="SAM" id="Phobius"/>
    </source>
</evidence>
<evidence type="ECO:0000256" key="7">
    <source>
        <dbReference type="ARBA" id="ARBA00023136"/>
    </source>
</evidence>
<dbReference type="GO" id="GO:0005886">
    <property type="term" value="C:plasma membrane"/>
    <property type="evidence" value="ECO:0007669"/>
    <property type="project" value="UniProtKB-SubCell"/>
</dbReference>
<evidence type="ECO:0000256" key="1">
    <source>
        <dbReference type="ARBA" id="ARBA00004651"/>
    </source>
</evidence>
<accession>A0A507QIB4</accession>
<evidence type="ECO:0000256" key="6">
    <source>
        <dbReference type="ARBA" id="ARBA00022989"/>
    </source>
</evidence>
<reference evidence="9 10" key="1">
    <citation type="submission" date="2019-06" db="EMBL/GenBank/DDBJ databases">
        <title>Wine fermentation using esterase from Monascus purpureus.</title>
        <authorList>
            <person name="Geng C."/>
            <person name="Zhang Y."/>
        </authorList>
    </citation>
    <scope>NUCLEOTIDE SEQUENCE [LARGE SCALE GENOMIC DNA]</scope>
    <source>
        <strain evidence="9">HQ1</strain>
    </source>
</reference>
<evidence type="ECO:0000256" key="2">
    <source>
        <dbReference type="ARBA" id="ARBA00008566"/>
    </source>
</evidence>
<gene>
    <name evidence="9" type="ORF">MPDQ_003725</name>
</gene>
<proteinExistence type="inferred from homology"/>
<evidence type="ECO:0000256" key="4">
    <source>
        <dbReference type="ARBA" id="ARBA00022475"/>
    </source>
</evidence>
<feature type="transmembrane region" description="Helical" evidence="8">
    <location>
        <begin position="74"/>
        <end position="98"/>
    </location>
</feature>
<feature type="transmembrane region" description="Helical" evidence="8">
    <location>
        <begin position="192"/>
        <end position="215"/>
    </location>
</feature>
<keyword evidence="5 8" id="KW-0812">Transmembrane</keyword>
<dbReference type="PANTHER" id="PTHR31686">
    <property type="match status" value="1"/>
</dbReference>
<evidence type="ECO:0008006" key="11">
    <source>
        <dbReference type="Google" id="ProtNLM"/>
    </source>
</evidence>
<evidence type="ECO:0000256" key="3">
    <source>
        <dbReference type="ARBA" id="ARBA00022448"/>
    </source>
</evidence>
<feature type="transmembrane region" description="Helical" evidence="8">
    <location>
        <begin position="148"/>
        <end position="172"/>
    </location>
</feature>
<keyword evidence="3" id="KW-0813">Transport</keyword>
<dbReference type="PANTHER" id="PTHR31686:SF3">
    <property type="entry name" value="ACID TRANSPORT PROTEIN, PUTATIVE (AFU_ORTHOLOGUE AFUA_4G09410)-RELATED"/>
    <property type="match status" value="1"/>
</dbReference>
<name>A0A507QIB4_MONPU</name>
<dbReference type="GO" id="GO:0000319">
    <property type="term" value="F:sulfite transmembrane transporter activity"/>
    <property type="evidence" value="ECO:0007669"/>
    <property type="project" value="TreeGrafter"/>
</dbReference>
<dbReference type="AlphaFoldDB" id="A0A507QIB4"/>
<keyword evidence="10" id="KW-1185">Reference proteome</keyword>
<feature type="transmembrane region" description="Helical" evidence="8">
    <location>
        <begin position="236"/>
        <end position="254"/>
    </location>
</feature>
<comment type="caution">
    <text evidence="9">The sequence shown here is derived from an EMBL/GenBank/DDBJ whole genome shotgun (WGS) entry which is preliminary data.</text>
</comment>
<evidence type="ECO:0000313" key="10">
    <source>
        <dbReference type="Proteomes" id="UP000319663"/>
    </source>
</evidence>
<keyword evidence="6 8" id="KW-1133">Transmembrane helix</keyword>
<feature type="transmembrane region" description="Helical" evidence="8">
    <location>
        <begin position="7"/>
        <end position="25"/>
    </location>
</feature>
<comment type="similarity">
    <text evidence="2">Belongs to the tellurite-resistance/dicarboxylate transporter (TDT) family.</text>
</comment>
<dbReference type="InterPro" id="IPR004695">
    <property type="entry name" value="SLAC1/Mae1/Ssu1/TehA"/>
</dbReference>
<dbReference type="InterPro" id="IPR038665">
    <property type="entry name" value="Voltage-dep_anion_channel_sf"/>
</dbReference>
<keyword evidence="7 8" id="KW-0472">Membrane</keyword>
<feature type="transmembrane region" description="Helical" evidence="8">
    <location>
        <begin position="104"/>
        <end position="127"/>
    </location>
</feature>